<evidence type="ECO:0000256" key="2">
    <source>
        <dbReference type="ARBA" id="ARBA00023082"/>
    </source>
</evidence>
<evidence type="ECO:0000313" key="7">
    <source>
        <dbReference type="EMBL" id="QJX80574.1"/>
    </source>
</evidence>
<evidence type="ECO:0000256" key="1">
    <source>
        <dbReference type="ARBA" id="ARBA00023015"/>
    </source>
</evidence>
<dbReference type="Gene3D" id="1.20.140.160">
    <property type="match status" value="1"/>
</dbReference>
<reference evidence="7 8" key="1">
    <citation type="submission" date="2019-10" db="EMBL/GenBank/DDBJ databases">
        <title>Complete genome sequences for adaption low water activity.</title>
        <authorList>
            <person name="Zhao L."/>
            <person name="Zhong J."/>
        </authorList>
    </citation>
    <scope>NUCLEOTIDE SEQUENCE [LARGE SCALE GENOMIC DNA]</scope>
    <source>
        <strain evidence="7 8">FDU301</strain>
        <plasmid evidence="8">pfdu301a</plasmid>
    </source>
</reference>
<gene>
    <name evidence="7" type="ORF">FDZ14_31280</name>
</gene>
<dbReference type="SUPFAM" id="SSF88659">
    <property type="entry name" value="Sigma3 and sigma4 domains of RNA polymerase sigma factors"/>
    <property type="match status" value="2"/>
</dbReference>
<evidence type="ECO:0000313" key="8">
    <source>
        <dbReference type="Proteomes" id="UP000501076"/>
    </source>
</evidence>
<keyword evidence="7" id="KW-0614">Plasmid</keyword>
<dbReference type="CDD" id="cd06171">
    <property type="entry name" value="Sigma70_r4"/>
    <property type="match status" value="1"/>
</dbReference>
<keyword evidence="3" id="KW-0238">DNA-binding</keyword>
<dbReference type="PANTHER" id="PTHR30385">
    <property type="entry name" value="SIGMA FACTOR F FLAGELLAR"/>
    <property type="match status" value="1"/>
</dbReference>
<sequence>MNPSRNELWNLYTQEKSQKIRNQLVESYFNLVKQETQKIKAPVGIEKQDIYQFGVLGLIKAVDNCDPDKVEKFEAYASIRIRGEIVDHLRQYAKHSQGVSRSTLERIKKMERIKNEIEIAKNDKVNEKEIMDYLNLNEKEFSKLQLKTLIYNGMSIDAFYENPNFEKKVDRSEDAEVQMLEDEKKKQVKFYLDKLKYKEKYVIDNYYFQHKNISVIANELGVSEARISQLHHDGINKLRLLLNNE</sequence>
<dbReference type="GO" id="GO:0016987">
    <property type="term" value="F:sigma factor activity"/>
    <property type="evidence" value="ECO:0007669"/>
    <property type="project" value="UniProtKB-KW"/>
</dbReference>
<protein>
    <submittedName>
        <fullName evidence="7">Sigma-70 family RNA polymerase sigma factor</fullName>
    </submittedName>
</protein>
<geneLocation type="plasmid" evidence="8">
    <name>pfdu301a</name>
</geneLocation>
<evidence type="ECO:0000259" key="6">
    <source>
        <dbReference type="Pfam" id="PF04545"/>
    </source>
</evidence>
<dbReference type="GO" id="GO:0003677">
    <property type="term" value="F:DNA binding"/>
    <property type="evidence" value="ECO:0007669"/>
    <property type="project" value="UniProtKB-KW"/>
</dbReference>
<dbReference type="RefSeq" id="WP_171778569.1">
    <property type="nucleotide sequence ID" value="NZ_CP045273.1"/>
</dbReference>
<dbReference type="AlphaFoldDB" id="A0A6M6E4S7"/>
<keyword evidence="4" id="KW-0804">Transcription</keyword>
<dbReference type="InterPro" id="IPR013324">
    <property type="entry name" value="RNA_pol_sigma_r3/r4-like"/>
</dbReference>
<dbReference type="Pfam" id="PF04542">
    <property type="entry name" value="Sigma70_r2"/>
    <property type="match status" value="1"/>
</dbReference>
<dbReference type="PRINTS" id="PR00046">
    <property type="entry name" value="SIGMA70FCT"/>
</dbReference>
<accession>A0A6M6E4S7</accession>
<evidence type="ECO:0000256" key="3">
    <source>
        <dbReference type="ARBA" id="ARBA00023125"/>
    </source>
</evidence>
<evidence type="ECO:0000256" key="4">
    <source>
        <dbReference type="ARBA" id="ARBA00023163"/>
    </source>
</evidence>
<dbReference type="Pfam" id="PF04545">
    <property type="entry name" value="Sigma70_r4"/>
    <property type="match status" value="1"/>
</dbReference>
<keyword evidence="1" id="KW-0805">Transcription regulation</keyword>
<dbReference type="NCBIfam" id="TIGR02937">
    <property type="entry name" value="sigma70-ECF"/>
    <property type="match status" value="1"/>
</dbReference>
<dbReference type="InterPro" id="IPR007630">
    <property type="entry name" value="RNA_pol_sigma70_r4"/>
</dbReference>
<dbReference type="InterPro" id="IPR013325">
    <property type="entry name" value="RNA_pol_sigma_r2"/>
</dbReference>
<dbReference type="SUPFAM" id="SSF88946">
    <property type="entry name" value="Sigma2 domain of RNA polymerase sigma factors"/>
    <property type="match status" value="1"/>
</dbReference>
<dbReference type="Gene3D" id="1.10.1740.10">
    <property type="match status" value="1"/>
</dbReference>
<dbReference type="InterPro" id="IPR007627">
    <property type="entry name" value="RNA_pol_sigma70_r2"/>
</dbReference>
<feature type="domain" description="RNA polymerase sigma-70 region 2" evidence="5">
    <location>
        <begin position="24"/>
        <end position="93"/>
    </location>
</feature>
<keyword evidence="2" id="KW-0731">Sigma factor</keyword>
<dbReference type="Proteomes" id="UP000501076">
    <property type="component" value="Plasmid pFDU301A"/>
</dbReference>
<name>A0A6M6E4S7_PRIMG</name>
<feature type="domain" description="RNA polymerase sigma-70 region 4" evidence="6">
    <location>
        <begin position="192"/>
        <end position="239"/>
    </location>
</feature>
<dbReference type="InterPro" id="IPR000943">
    <property type="entry name" value="RNA_pol_sigma70"/>
</dbReference>
<dbReference type="InterPro" id="IPR014284">
    <property type="entry name" value="RNA_pol_sigma-70_dom"/>
</dbReference>
<evidence type="ECO:0000259" key="5">
    <source>
        <dbReference type="Pfam" id="PF04542"/>
    </source>
</evidence>
<dbReference type="GO" id="GO:0006352">
    <property type="term" value="P:DNA-templated transcription initiation"/>
    <property type="evidence" value="ECO:0007669"/>
    <property type="project" value="InterPro"/>
</dbReference>
<organism evidence="7 8">
    <name type="scientific">Priestia megaterium</name>
    <name type="common">Bacillus megaterium</name>
    <dbReference type="NCBI Taxonomy" id="1404"/>
    <lineage>
        <taxon>Bacteria</taxon>
        <taxon>Bacillati</taxon>
        <taxon>Bacillota</taxon>
        <taxon>Bacilli</taxon>
        <taxon>Bacillales</taxon>
        <taxon>Bacillaceae</taxon>
        <taxon>Priestia</taxon>
    </lineage>
</organism>
<dbReference type="EMBL" id="CP045273">
    <property type="protein sequence ID" value="QJX80574.1"/>
    <property type="molecule type" value="Genomic_DNA"/>
</dbReference>
<proteinExistence type="predicted"/>